<evidence type="ECO:0000313" key="3">
    <source>
        <dbReference type="Proteomes" id="UP000694402"/>
    </source>
</evidence>
<name>A0AAZ3R6W4_ONCTS</name>
<organism evidence="2 3">
    <name type="scientific">Oncorhynchus tshawytscha</name>
    <name type="common">Chinook salmon</name>
    <name type="synonym">Salmo tshawytscha</name>
    <dbReference type="NCBI Taxonomy" id="74940"/>
    <lineage>
        <taxon>Eukaryota</taxon>
        <taxon>Metazoa</taxon>
        <taxon>Chordata</taxon>
        <taxon>Craniata</taxon>
        <taxon>Vertebrata</taxon>
        <taxon>Euteleostomi</taxon>
        <taxon>Actinopterygii</taxon>
        <taxon>Neopterygii</taxon>
        <taxon>Teleostei</taxon>
        <taxon>Protacanthopterygii</taxon>
        <taxon>Salmoniformes</taxon>
        <taxon>Salmonidae</taxon>
        <taxon>Salmoninae</taxon>
        <taxon>Oncorhynchus</taxon>
    </lineage>
</organism>
<keyword evidence="1" id="KW-0732">Signal</keyword>
<dbReference type="SUPFAM" id="SSF48726">
    <property type="entry name" value="Immunoglobulin"/>
    <property type="match status" value="2"/>
</dbReference>
<dbReference type="InterPro" id="IPR042495">
    <property type="entry name" value="PDGFRL"/>
</dbReference>
<sequence length="205" mass="22738">LWWPSLCTVSVLLFSLFPSAPEVTLSTNSSFTVVCSGWSKVTWKSAHEPSLEGLSVEDRGIPSMLVLHNVTWRHSGNHVCEKPSTEEIKDIAVFVPNPDEWFVPLGPGVMMKEGEEGTIPCVVFDPGVNVTLYELGSRAHVEGTYHPSKGITDILKDSSYICRGAMNGEEKASQVYYVYSIPWLISLSLFWVSKRPQSFSKLTLA</sequence>
<proteinExistence type="predicted"/>
<feature type="chain" id="PRO_5044303374" evidence="1">
    <location>
        <begin position="22"/>
        <end position="205"/>
    </location>
</feature>
<dbReference type="PANTHER" id="PTHR15360">
    <property type="entry name" value="PLATELET-DERIVED GROWTH FACTOR RECEPTOR LIKE"/>
    <property type="match status" value="1"/>
</dbReference>
<dbReference type="Gene3D" id="2.60.40.10">
    <property type="entry name" value="Immunoglobulins"/>
    <property type="match status" value="2"/>
</dbReference>
<evidence type="ECO:0000256" key="1">
    <source>
        <dbReference type="SAM" id="SignalP"/>
    </source>
</evidence>
<reference evidence="2" key="3">
    <citation type="submission" date="2025-09" db="UniProtKB">
        <authorList>
            <consortium name="Ensembl"/>
        </authorList>
    </citation>
    <scope>IDENTIFICATION</scope>
</reference>
<dbReference type="Ensembl" id="ENSOTST00005159824.1">
    <property type="protein sequence ID" value="ENSOTSP00005136145.1"/>
    <property type="gene ID" value="ENSOTSG00005073164.1"/>
</dbReference>
<dbReference type="GeneTree" id="ENSGT00940000178567"/>
<dbReference type="AlphaFoldDB" id="A0AAZ3R6W4"/>
<feature type="signal peptide" evidence="1">
    <location>
        <begin position="1"/>
        <end position="21"/>
    </location>
</feature>
<reference evidence="2" key="2">
    <citation type="submission" date="2025-08" db="UniProtKB">
        <authorList>
            <consortium name="Ensembl"/>
        </authorList>
    </citation>
    <scope>IDENTIFICATION</scope>
</reference>
<dbReference type="PANTHER" id="PTHR15360:SF4">
    <property type="entry name" value="PROTEIN KINASE DOMAIN-CONTAINING PROTEIN"/>
    <property type="match status" value="1"/>
</dbReference>
<evidence type="ECO:0000313" key="2">
    <source>
        <dbReference type="Ensembl" id="ENSOTSP00005136145.1"/>
    </source>
</evidence>
<keyword evidence="3" id="KW-1185">Reference proteome</keyword>
<dbReference type="InterPro" id="IPR013783">
    <property type="entry name" value="Ig-like_fold"/>
</dbReference>
<reference evidence="3" key="1">
    <citation type="journal article" date="2018" name="PLoS ONE">
        <title>Chinook salmon (Oncorhynchus tshawytscha) genome and transcriptome.</title>
        <authorList>
            <person name="Christensen K.A."/>
            <person name="Leong J.S."/>
            <person name="Sakhrani D."/>
            <person name="Biagi C.A."/>
            <person name="Minkley D.R."/>
            <person name="Withler R.E."/>
            <person name="Rondeau E.B."/>
            <person name="Koop B.F."/>
            <person name="Devlin R.H."/>
        </authorList>
    </citation>
    <scope>NUCLEOTIDE SEQUENCE [LARGE SCALE GENOMIC DNA]</scope>
</reference>
<protein>
    <submittedName>
        <fullName evidence="2">Uncharacterized protein</fullName>
    </submittedName>
</protein>
<accession>A0AAZ3R6W4</accession>
<dbReference type="Proteomes" id="UP000694402">
    <property type="component" value="Unassembled WGS sequence"/>
</dbReference>
<dbReference type="InterPro" id="IPR036179">
    <property type="entry name" value="Ig-like_dom_sf"/>
</dbReference>